<dbReference type="Proteomes" id="UP000629619">
    <property type="component" value="Unassembled WGS sequence"/>
</dbReference>
<feature type="region of interest" description="Disordered" evidence="1">
    <location>
        <begin position="1"/>
        <end position="49"/>
    </location>
</feature>
<protein>
    <submittedName>
        <fullName evidence="2">Uncharacterized protein</fullName>
    </submittedName>
</protein>
<dbReference type="AlphaFoldDB" id="A0A919N1Z0"/>
<gene>
    <name evidence="2" type="ORF">Asi03nite_02490</name>
</gene>
<name>A0A919N1Z0_9ACTN</name>
<sequence length="49" mass="4987">MARCGGRSPDRLLDGLPAGDADEPESVAGARETIARLGPPERLPADGTA</sequence>
<keyword evidence="3" id="KW-1185">Reference proteome</keyword>
<dbReference type="RefSeq" id="WP_239102272.1">
    <property type="nucleotide sequence ID" value="NZ_BOMW01000004.1"/>
</dbReference>
<accession>A0A919N1Z0</accession>
<reference evidence="2" key="1">
    <citation type="submission" date="2021-01" db="EMBL/GenBank/DDBJ databases">
        <title>Whole genome shotgun sequence of Actinoplanes siamensis NBRC 109076.</title>
        <authorList>
            <person name="Komaki H."/>
            <person name="Tamura T."/>
        </authorList>
    </citation>
    <scope>NUCLEOTIDE SEQUENCE</scope>
    <source>
        <strain evidence="2">NBRC 109076</strain>
    </source>
</reference>
<dbReference type="EMBL" id="BOMW01000004">
    <property type="protein sequence ID" value="GIF02711.1"/>
    <property type="molecule type" value="Genomic_DNA"/>
</dbReference>
<comment type="caution">
    <text evidence="2">The sequence shown here is derived from an EMBL/GenBank/DDBJ whole genome shotgun (WGS) entry which is preliminary data.</text>
</comment>
<evidence type="ECO:0000313" key="3">
    <source>
        <dbReference type="Proteomes" id="UP000629619"/>
    </source>
</evidence>
<evidence type="ECO:0000256" key="1">
    <source>
        <dbReference type="SAM" id="MobiDB-lite"/>
    </source>
</evidence>
<proteinExistence type="predicted"/>
<organism evidence="2 3">
    <name type="scientific">Actinoplanes siamensis</name>
    <dbReference type="NCBI Taxonomy" id="1223317"/>
    <lineage>
        <taxon>Bacteria</taxon>
        <taxon>Bacillati</taxon>
        <taxon>Actinomycetota</taxon>
        <taxon>Actinomycetes</taxon>
        <taxon>Micromonosporales</taxon>
        <taxon>Micromonosporaceae</taxon>
        <taxon>Actinoplanes</taxon>
    </lineage>
</organism>
<evidence type="ECO:0000313" key="2">
    <source>
        <dbReference type="EMBL" id="GIF02711.1"/>
    </source>
</evidence>